<dbReference type="EMBL" id="PKPP01003612">
    <property type="protein sequence ID" value="PWA68539.1"/>
    <property type="molecule type" value="Genomic_DNA"/>
</dbReference>
<keyword evidence="7" id="KW-0472">Membrane</keyword>
<dbReference type="PANTHER" id="PTHR48010">
    <property type="entry name" value="OS05G0588300 PROTEIN"/>
    <property type="match status" value="1"/>
</dbReference>
<comment type="caution">
    <text evidence="10">The sequence shown here is derived from an EMBL/GenBank/DDBJ whole genome shotgun (WGS) entry which is preliminary data.</text>
</comment>
<keyword evidence="11" id="KW-1185">Reference proteome</keyword>
<dbReference type="PANTHER" id="PTHR48010:SF64">
    <property type="entry name" value="PROTEIN KINASE DOMAIN-CONTAINING PROTEIN"/>
    <property type="match status" value="1"/>
</dbReference>
<dbReference type="Pfam" id="PF08263">
    <property type="entry name" value="LRRNT_2"/>
    <property type="match status" value="1"/>
</dbReference>
<dbReference type="OrthoDB" id="4062651at2759"/>
<dbReference type="FunFam" id="3.80.10.10:FF:000129">
    <property type="entry name" value="Leucine-rich repeat receptor-like kinase"/>
    <property type="match status" value="1"/>
</dbReference>
<evidence type="ECO:0000256" key="7">
    <source>
        <dbReference type="ARBA" id="ARBA00023136"/>
    </source>
</evidence>
<dbReference type="SUPFAM" id="SSF52058">
    <property type="entry name" value="L domain-like"/>
    <property type="match status" value="1"/>
</dbReference>
<evidence type="ECO:0000313" key="10">
    <source>
        <dbReference type="EMBL" id="PWA68539.1"/>
    </source>
</evidence>
<gene>
    <name evidence="10" type="ORF">CTI12_AA140090</name>
</gene>
<feature type="domain" description="Protein kinase" evidence="9">
    <location>
        <begin position="1"/>
        <end position="269"/>
    </location>
</feature>
<dbReference type="Gene3D" id="3.80.10.10">
    <property type="entry name" value="Ribonuclease Inhibitor"/>
    <property type="match status" value="1"/>
</dbReference>
<dbReference type="GO" id="GO:0016020">
    <property type="term" value="C:membrane"/>
    <property type="evidence" value="ECO:0007669"/>
    <property type="project" value="UniProtKB-SubCell"/>
</dbReference>
<dbReference type="STRING" id="35608.A0A2U1N4X6"/>
<dbReference type="InterPro" id="IPR013210">
    <property type="entry name" value="LRR_N_plant-typ"/>
</dbReference>
<dbReference type="Pfam" id="PF00069">
    <property type="entry name" value="Pkinase"/>
    <property type="match status" value="1"/>
</dbReference>
<dbReference type="GO" id="GO:0005524">
    <property type="term" value="F:ATP binding"/>
    <property type="evidence" value="ECO:0007669"/>
    <property type="project" value="InterPro"/>
</dbReference>
<keyword evidence="4 8" id="KW-0732">Signal</keyword>
<evidence type="ECO:0000256" key="6">
    <source>
        <dbReference type="ARBA" id="ARBA00022989"/>
    </source>
</evidence>
<keyword evidence="6" id="KW-1133">Transmembrane helix</keyword>
<dbReference type="SUPFAM" id="SSF56112">
    <property type="entry name" value="Protein kinase-like (PK-like)"/>
    <property type="match status" value="1"/>
</dbReference>
<dbReference type="GO" id="GO:0030246">
    <property type="term" value="F:carbohydrate binding"/>
    <property type="evidence" value="ECO:0007669"/>
    <property type="project" value="UniProtKB-KW"/>
</dbReference>
<evidence type="ECO:0000256" key="3">
    <source>
        <dbReference type="ARBA" id="ARBA00022692"/>
    </source>
</evidence>
<dbReference type="AlphaFoldDB" id="A0A2U1N4X6"/>
<evidence type="ECO:0000256" key="4">
    <source>
        <dbReference type="ARBA" id="ARBA00022729"/>
    </source>
</evidence>
<keyword evidence="3" id="KW-0812">Transmembrane</keyword>
<feature type="signal peptide" evidence="8">
    <location>
        <begin position="1"/>
        <end position="24"/>
    </location>
</feature>
<dbReference type="InterPro" id="IPR050994">
    <property type="entry name" value="At_inactive_RLKs"/>
</dbReference>
<reference evidence="10 11" key="1">
    <citation type="journal article" date="2018" name="Mol. Plant">
        <title>The genome of Artemisia annua provides insight into the evolution of Asteraceae family and artemisinin biosynthesis.</title>
        <authorList>
            <person name="Shen Q."/>
            <person name="Zhang L."/>
            <person name="Liao Z."/>
            <person name="Wang S."/>
            <person name="Yan T."/>
            <person name="Shi P."/>
            <person name="Liu M."/>
            <person name="Fu X."/>
            <person name="Pan Q."/>
            <person name="Wang Y."/>
            <person name="Lv Z."/>
            <person name="Lu X."/>
            <person name="Zhang F."/>
            <person name="Jiang W."/>
            <person name="Ma Y."/>
            <person name="Chen M."/>
            <person name="Hao X."/>
            <person name="Li L."/>
            <person name="Tang Y."/>
            <person name="Lv G."/>
            <person name="Zhou Y."/>
            <person name="Sun X."/>
            <person name="Brodelius P.E."/>
            <person name="Rose J.K.C."/>
            <person name="Tang K."/>
        </authorList>
    </citation>
    <scope>NUCLEOTIDE SEQUENCE [LARGE SCALE GENOMIC DNA]</scope>
    <source>
        <strain evidence="11">cv. Huhao1</strain>
        <tissue evidence="10">Leaf</tissue>
    </source>
</reference>
<dbReference type="GO" id="GO:0004672">
    <property type="term" value="F:protein kinase activity"/>
    <property type="evidence" value="ECO:0007669"/>
    <property type="project" value="InterPro"/>
</dbReference>
<dbReference type="PROSITE" id="PS50011">
    <property type="entry name" value="PROTEIN_KINASE_DOM"/>
    <property type="match status" value="1"/>
</dbReference>
<dbReference type="InterPro" id="IPR000719">
    <property type="entry name" value="Prot_kinase_dom"/>
</dbReference>
<accession>A0A2U1N4X6</accession>
<dbReference type="InterPro" id="IPR011009">
    <property type="entry name" value="Kinase-like_dom_sf"/>
</dbReference>
<evidence type="ECO:0000256" key="2">
    <source>
        <dbReference type="ARBA" id="ARBA00022614"/>
    </source>
</evidence>
<evidence type="ECO:0000256" key="5">
    <source>
        <dbReference type="ARBA" id="ARBA00022737"/>
    </source>
</evidence>
<evidence type="ECO:0000313" key="11">
    <source>
        <dbReference type="Proteomes" id="UP000245207"/>
    </source>
</evidence>
<dbReference type="Proteomes" id="UP000245207">
    <property type="component" value="Unassembled WGS sequence"/>
</dbReference>
<evidence type="ECO:0000256" key="1">
    <source>
        <dbReference type="ARBA" id="ARBA00004167"/>
    </source>
</evidence>
<keyword evidence="2" id="KW-0433">Leucine-rich repeat</keyword>
<protein>
    <submittedName>
        <fullName evidence="10">Concanavalin A-like lectin/glucanase, subgroup</fullName>
    </submittedName>
</protein>
<proteinExistence type="predicted"/>
<feature type="chain" id="PRO_5015421668" evidence="8">
    <location>
        <begin position="25"/>
        <end position="283"/>
    </location>
</feature>
<dbReference type="Gene3D" id="1.10.510.10">
    <property type="entry name" value="Transferase(Phosphotransferase) domain 1"/>
    <property type="match status" value="1"/>
</dbReference>
<comment type="subcellular location">
    <subcellularLocation>
        <location evidence="1">Membrane</location>
        <topology evidence="1">Single-pass membrane protein</topology>
    </subcellularLocation>
</comment>
<dbReference type="InterPro" id="IPR032675">
    <property type="entry name" value="LRR_dom_sf"/>
</dbReference>
<evidence type="ECO:0000259" key="9">
    <source>
        <dbReference type="PROSITE" id="PS50011"/>
    </source>
</evidence>
<sequence length="283" mass="31071">MKLYPGEALSLLLLFLLILPLSIADLSSDKTALLNFAASVPQGRKLNWRSKTSVCTSWAGVSCNGKRVTILRLPGMGLYGPIPPNTLGNLDALTILSLHSNFLNGSLPSDLLSLPSLSNIYLNKNSFSGEIPSALSSQLKKGLTPLMGIPTLPPRTSGYHAPEVIDTKKATQKSDVYSFGVLLLEMLTGKAPVQSAAGQDEVVDLPRWVQSVVREEWTAEVFDVELMKYQNVEEEMVQMLQIAMTCVGKSPETRPKMDQVVRMIEEIRMPDNNLRSQSSRQTP</sequence>
<evidence type="ECO:0000256" key="8">
    <source>
        <dbReference type="SAM" id="SignalP"/>
    </source>
</evidence>
<organism evidence="10 11">
    <name type="scientific">Artemisia annua</name>
    <name type="common">Sweet wormwood</name>
    <dbReference type="NCBI Taxonomy" id="35608"/>
    <lineage>
        <taxon>Eukaryota</taxon>
        <taxon>Viridiplantae</taxon>
        <taxon>Streptophyta</taxon>
        <taxon>Embryophyta</taxon>
        <taxon>Tracheophyta</taxon>
        <taxon>Spermatophyta</taxon>
        <taxon>Magnoliopsida</taxon>
        <taxon>eudicotyledons</taxon>
        <taxon>Gunneridae</taxon>
        <taxon>Pentapetalae</taxon>
        <taxon>asterids</taxon>
        <taxon>campanulids</taxon>
        <taxon>Asterales</taxon>
        <taxon>Asteraceae</taxon>
        <taxon>Asteroideae</taxon>
        <taxon>Anthemideae</taxon>
        <taxon>Artemisiinae</taxon>
        <taxon>Artemisia</taxon>
    </lineage>
</organism>
<keyword evidence="5" id="KW-0677">Repeat</keyword>
<name>A0A2U1N4X6_ARTAN</name>
<keyword evidence="10" id="KW-0430">Lectin</keyword>